<reference evidence="5" key="1">
    <citation type="journal article" date="2021" name="Nat. Commun.">
        <title>Genetic determinants of endophytism in the Arabidopsis root mycobiome.</title>
        <authorList>
            <person name="Mesny F."/>
            <person name="Miyauchi S."/>
            <person name="Thiergart T."/>
            <person name="Pickel B."/>
            <person name="Atanasova L."/>
            <person name="Karlsson M."/>
            <person name="Huettel B."/>
            <person name="Barry K.W."/>
            <person name="Haridas S."/>
            <person name="Chen C."/>
            <person name="Bauer D."/>
            <person name="Andreopoulos W."/>
            <person name="Pangilinan J."/>
            <person name="LaButti K."/>
            <person name="Riley R."/>
            <person name="Lipzen A."/>
            <person name="Clum A."/>
            <person name="Drula E."/>
            <person name="Henrissat B."/>
            <person name="Kohler A."/>
            <person name="Grigoriev I.V."/>
            <person name="Martin F.M."/>
            <person name="Hacquard S."/>
        </authorList>
    </citation>
    <scope>NUCLEOTIDE SEQUENCE</scope>
    <source>
        <strain evidence="5">MPI-CAGE-AT-0021</strain>
    </source>
</reference>
<comment type="caution">
    <text evidence="5">The sequence shown here is derived from an EMBL/GenBank/DDBJ whole genome shotgun (WGS) entry which is preliminary data.</text>
</comment>
<feature type="non-terminal residue" evidence="5">
    <location>
        <position position="391"/>
    </location>
</feature>
<name>A0A9P9J918_9HYPO</name>
<dbReference type="OrthoDB" id="194358at2759"/>
<gene>
    <name evidence="5" type="ORF">B0J13DRAFT_664364</name>
</gene>
<evidence type="ECO:0000313" key="5">
    <source>
        <dbReference type="EMBL" id="KAH7146763.1"/>
    </source>
</evidence>
<protein>
    <submittedName>
        <fullName evidence="5">Ankyrin repeat-containing domain protein</fullName>
    </submittedName>
</protein>
<dbReference type="Gene3D" id="1.25.40.20">
    <property type="entry name" value="Ankyrin repeat-containing domain"/>
    <property type="match status" value="1"/>
</dbReference>
<keyword evidence="1" id="KW-0677">Repeat</keyword>
<dbReference type="Gene3D" id="2.60.120.920">
    <property type="match status" value="1"/>
</dbReference>
<dbReference type="SMART" id="SM00449">
    <property type="entry name" value="SPRY"/>
    <property type="match status" value="1"/>
</dbReference>
<feature type="repeat" description="ANK" evidence="3">
    <location>
        <begin position="14"/>
        <end position="46"/>
    </location>
</feature>
<organism evidence="5 6">
    <name type="scientific">Dactylonectria estremocensis</name>
    <dbReference type="NCBI Taxonomy" id="1079267"/>
    <lineage>
        <taxon>Eukaryota</taxon>
        <taxon>Fungi</taxon>
        <taxon>Dikarya</taxon>
        <taxon>Ascomycota</taxon>
        <taxon>Pezizomycotina</taxon>
        <taxon>Sordariomycetes</taxon>
        <taxon>Hypocreomycetidae</taxon>
        <taxon>Hypocreales</taxon>
        <taxon>Nectriaceae</taxon>
        <taxon>Dactylonectria</taxon>
    </lineage>
</organism>
<dbReference type="PROSITE" id="PS50088">
    <property type="entry name" value="ANK_REPEAT"/>
    <property type="match status" value="2"/>
</dbReference>
<dbReference type="InterPro" id="IPR002110">
    <property type="entry name" value="Ankyrin_rpt"/>
</dbReference>
<keyword evidence="6" id="KW-1185">Reference proteome</keyword>
<dbReference type="Proteomes" id="UP000717696">
    <property type="component" value="Unassembled WGS sequence"/>
</dbReference>
<dbReference type="PROSITE" id="PS50188">
    <property type="entry name" value="B302_SPRY"/>
    <property type="match status" value="1"/>
</dbReference>
<dbReference type="SUPFAM" id="SSF48403">
    <property type="entry name" value="Ankyrin repeat"/>
    <property type="match status" value="1"/>
</dbReference>
<accession>A0A9P9J918</accession>
<dbReference type="PROSITE" id="PS50297">
    <property type="entry name" value="ANK_REP_REGION"/>
    <property type="match status" value="1"/>
</dbReference>
<dbReference type="PANTHER" id="PTHR24126">
    <property type="entry name" value="ANKYRIN REPEAT, PH AND SEC7 DOMAIN CONTAINING PROTEIN SECG-RELATED"/>
    <property type="match status" value="1"/>
</dbReference>
<evidence type="ECO:0000256" key="1">
    <source>
        <dbReference type="ARBA" id="ARBA00022737"/>
    </source>
</evidence>
<evidence type="ECO:0000313" key="6">
    <source>
        <dbReference type="Proteomes" id="UP000717696"/>
    </source>
</evidence>
<sequence length="391" mass="42300">SAGADVNVAAAGYDGRTALQAAAQGGHLEVVEKLLAVGADVNGAAARDVGQTALQAADGRGHLEVVENLLEHVNNESLTDDDLLKLIDATEALKGSAPFEAFITRALKRNTWKMIKNPYHRAVLAGSSNVVEALKKHGVNPTGLDEDNWSCVDYATRLGRLELLDSLREHFQQHARAEHARPEHGFPTTLLWTDFEQSVLVTSCSTSGHQECTGIHGKLALYLHTTIDSVCIRSKRCVPPPSVSNKHLYFEVTVLKDSDSRILGLGFCGEDIGRDQMPGWFDGSWAYRGDDGMLFIESGRGVAPAPDFGAPGEFGAGDVVGACLNLETGEGFCTLNGKKMNMGYASERTKFKVVKMYPCVRVDTEEEGVGLHFVVNFRASSTNPFIYTGPF</sequence>
<dbReference type="InterPro" id="IPR044736">
    <property type="entry name" value="Gid1/RanBPM/SPLA_SPRY"/>
</dbReference>
<dbReference type="InterPro" id="IPR013320">
    <property type="entry name" value="ConA-like_dom_sf"/>
</dbReference>
<dbReference type="AlphaFoldDB" id="A0A9P9J918"/>
<dbReference type="EMBL" id="JAGMUU010000008">
    <property type="protein sequence ID" value="KAH7146763.1"/>
    <property type="molecule type" value="Genomic_DNA"/>
</dbReference>
<proteinExistence type="predicted"/>
<dbReference type="InterPro" id="IPR036770">
    <property type="entry name" value="Ankyrin_rpt-contain_sf"/>
</dbReference>
<dbReference type="InterPro" id="IPR003877">
    <property type="entry name" value="SPRY_dom"/>
</dbReference>
<dbReference type="Pfam" id="PF12796">
    <property type="entry name" value="Ank_2"/>
    <property type="match status" value="1"/>
</dbReference>
<evidence type="ECO:0000259" key="4">
    <source>
        <dbReference type="PROSITE" id="PS50188"/>
    </source>
</evidence>
<feature type="repeat" description="ANK" evidence="3">
    <location>
        <begin position="49"/>
        <end position="81"/>
    </location>
</feature>
<dbReference type="InterPro" id="IPR001870">
    <property type="entry name" value="B30.2/SPRY"/>
</dbReference>
<evidence type="ECO:0000256" key="2">
    <source>
        <dbReference type="ARBA" id="ARBA00023043"/>
    </source>
</evidence>
<dbReference type="Pfam" id="PF00622">
    <property type="entry name" value="SPRY"/>
    <property type="match status" value="1"/>
</dbReference>
<evidence type="ECO:0000256" key="3">
    <source>
        <dbReference type="PROSITE-ProRule" id="PRU00023"/>
    </source>
</evidence>
<feature type="non-terminal residue" evidence="5">
    <location>
        <position position="1"/>
    </location>
</feature>
<dbReference type="PANTHER" id="PTHR24126:SF61">
    <property type="entry name" value="CHROMOSOME UNDETERMINED SCAFFOLD_2, WHOLE GENOME SHOTGUN SEQUENCE"/>
    <property type="match status" value="1"/>
</dbReference>
<feature type="domain" description="B30.2/SPRY" evidence="4">
    <location>
        <begin position="167"/>
        <end position="382"/>
    </location>
</feature>
<keyword evidence="2 3" id="KW-0040">ANK repeat</keyword>
<dbReference type="InterPro" id="IPR043136">
    <property type="entry name" value="B30.2/SPRY_sf"/>
</dbReference>
<dbReference type="SMART" id="SM00248">
    <property type="entry name" value="ANK"/>
    <property type="match status" value="4"/>
</dbReference>
<dbReference type="CDD" id="cd12885">
    <property type="entry name" value="SPRY_RanBP_like"/>
    <property type="match status" value="1"/>
</dbReference>
<dbReference type="SUPFAM" id="SSF49899">
    <property type="entry name" value="Concanavalin A-like lectins/glucanases"/>
    <property type="match status" value="1"/>
</dbReference>